<feature type="compositionally biased region" description="Polar residues" evidence="7">
    <location>
        <begin position="50"/>
        <end position="60"/>
    </location>
</feature>
<dbReference type="PIRSF" id="PIRSF005673">
    <property type="entry name" value="Importin_alpha"/>
    <property type="match status" value="1"/>
</dbReference>
<evidence type="ECO:0000313" key="9">
    <source>
        <dbReference type="Proteomes" id="UP001652624"/>
    </source>
</evidence>
<feature type="repeat" description="ARM" evidence="6">
    <location>
        <begin position="111"/>
        <end position="154"/>
    </location>
</feature>
<evidence type="ECO:0000256" key="2">
    <source>
        <dbReference type="ARBA" id="ARBA00022448"/>
    </source>
</evidence>
<dbReference type="GeneID" id="103125498"/>
<proteinExistence type="inferred from homology"/>
<evidence type="ECO:0000256" key="6">
    <source>
        <dbReference type="PROSITE-ProRule" id="PRU00259"/>
    </source>
</evidence>
<dbReference type="InterPro" id="IPR016024">
    <property type="entry name" value="ARM-type_fold"/>
</dbReference>
<keyword evidence="3" id="KW-0677">Repeat</keyword>
<dbReference type="Gene3D" id="1.20.5.690">
    <property type="entry name" value="Importin-alpha, importin-beta-binding domain"/>
    <property type="match status" value="1"/>
</dbReference>
<keyword evidence="2 5" id="KW-0813">Transport</keyword>
<dbReference type="PROSITE" id="PS50176">
    <property type="entry name" value="ARM_REPEAT"/>
    <property type="match status" value="3"/>
</dbReference>
<dbReference type="InterPro" id="IPR000225">
    <property type="entry name" value="Armadillo"/>
</dbReference>
<comment type="similarity">
    <text evidence="1 5">Belongs to the importin alpha family.</text>
</comment>
<dbReference type="Gene3D" id="1.25.10.10">
    <property type="entry name" value="Leucine-rich Repeat Variant"/>
    <property type="match status" value="1"/>
</dbReference>
<dbReference type="SUPFAM" id="SSF48371">
    <property type="entry name" value="ARM repeat"/>
    <property type="match status" value="1"/>
</dbReference>
<dbReference type="PROSITE" id="PS51214">
    <property type="entry name" value="IBB"/>
    <property type="match status" value="1"/>
</dbReference>
<sequence length="526" mass="58437">MPTPEAPEERLKKFKYRGKDASALRQQRIAVILELRKAKKDEQSLKRRNITNGPLNSPSEQHAKENSFTLPEIINGVNASDPDLCLQATHAARKMLSRERNPPLKLIVDSGLIPRLVEFLKLSFHPCLQFEAAWVLTNIASGTSQQTRAVVEGGAIPPLVELLSSPNMTVCEQAVWALGNVAGDGSEFRDLVIASDAIPYLLALISSTTPIPFLRNITWTLSNLCRNKDPYPSRQAVTQILPALFYLLQHQDSEILSDTCWALSYLTDGCNERIGQVVDTGVLPRLVELLNSSELNILTPSLRTVGNIVTGTDHQTQEAIDAGMLNVLPRLLTHSKPSIQKEATWALSNVAAGPYQHIQLLFSYNIFPLLVELLKTGEFRVKKEAVWTLANIATGGTMEQLIHFVHSGVLEPLVNLLTVPDNKLIIIILDIFTYIFLAAEKLSEKEKVYLLLEEVNGVDSIEALQFHENQMIAQRASKIVGKYFCEEEEKGILDPALDHKGLNHGGYSPFSNSIRTLSIKLFKNLS</sequence>
<feature type="domain" description="IBB" evidence="8">
    <location>
        <begin position="1"/>
        <end position="57"/>
    </location>
</feature>
<keyword evidence="9" id="KW-1185">Reference proteome</keyword>
<evidence type="ECO:0000256" key="3">
    <source>
        <dbReference type="ARBA" id="ARBA00022737"/>
    </source>
</evidence>
<dbReference type="InterPro" id="IPR036975">
    <property type="entry name" value="Importin-a_IBB_sf"/>
</dbReference>
<reference evidence="10" key="1">
    <citation type="submission" date="2025-08" db="UniProtKB">
        <authorList>
            <consortium name="RefSeq"/>
        </authorList>
    </citation>
    <scope>IDENTIFICATION</scope>
</reference>
<gene>
    <name evidence="10" type="primary">KPNA7</name>
</gene>
<dbReference type="Pfam" id="PF00514">
    <property type="entry name" value="Arm"/>
    <property type="match status" value="7"/>
</dbReference>
<evidence type="ECO:0000313" key="10">
    <source>
        <dbReference type="RefSeq" id="XP_060028277.1"/>
    </source>
</evidence>
<organism evidence="9 10">
    <name type="scientific">Erinaceus europaeus</name>
    <name type="common">Western European hedgehog</name>
    <dbReference type="NCBI Taxonomy" id="9365"/>
    <lineage>
        <taxon>Eukaryota</taxon>
        <taxon>Metazoa</taxon>
        <taxon>Chordata</taxon>
        <taxon>Craniata</taxon>
        <taxon>Vertebrata</taxon>
        <taxon>Euteleostomi</taxon>
        <taxon>Mammalia</taxon>
        <taxon>Eutheria</taxon>
        <taxon>Laurasiatheria</taxon>
        <taxon>Eulipotyphla</taxon>
        <taxon>Erinaceidae</taxon>
        <taxon>Erinaceinae</taxon>
        <taxon>Erinaceus</taxon>
    </lineage>
</organism>
<dbReference type="Pfam" id="PF01749">
    <property type="entry name" value="IBB"/>
    <property type="match status" value="1"/>
</dbReference>
<protein>
    <recommendedName>
        <fullName evidence="5">Importin subunit alpha</fullName>
    </recommendedName>
</protein>
<evidence type="ECO:0000256" key="4">
    <source>
        <dbReference type="ARBA" id="ARBA00022927"/>
    </source>
</evidence>
<dbReference type="InterPro" id="IPR024931">
    <property type="entry name" value="Importin_alpha"/>
</dbReference>
<feature type="region of interest" description="Disordered" evidence="7">
    <location>
        <begin position="44"/>
        <end position="63"/>
    </location>
</feature>
<dbReference type="Pfam" id="PF16186">
    <property type="entry name" value="Arm_3"/>
    <property type="match status" value="1"/>
</dbReference>
<dbReference type="InterPro" id="IPR032413">
    <property type="entry name" value="Arm_3"/>
</dbReference>
<dbReference type="Proteomes" id="UP001652624">
    <property type="component" value="Chromosome 15"/>
</dbReference>
<evidence type="ECO:0000256" key="5">
    <source>
        <dbReference type="PIRNR" id="PIRNR005673"/>
    </source>
</evidence>
<dbReference type="RefSeq" id="XP_060028277.1">
    <property type="nucleotide sequence ID" value="XM_060172294.1"/>
</dbReference>
<feature type="repeat" description="ARM" evidence="6">
    <location>
        <begin position="281"/>
        <end position="323"/>
    </location>
</feature>
<evidence type="ECO:0000256" key="7">
    <source>
        <dbReference type="SAM" id="MobiDB-lite"/>
    </source>
</evidence>
<keyword evidence="4 5" id="KW-0653">Protein transport</keyword>
<accession>A0ABM3VVB8</accession>
<feature type="repeat" description="ARM" evidence="6">
    <location>
        <begin position="154"/>
        <end position="182"/>
    </location>
</feature>
<dbReference type="InterPro" id="IPR011989">
    <property type="entry name" value="ARM-like"/>
</dbReference>
<dbReference type="PANTHER" id="PTHR23316">
    <property type="entry name" value="IMPORTIN ALPHA"/>
    <property type="match status" value="1"/>
</dbReference>
<comment type="function">
    <text evidence="5">Functions in nuclear protein import.</text>
</comment>
<dbReference type="InterPro" id="IPR002652">
    <property type="entry name" value="Importin-a_IBB"/>
</dbReference>
<evidence type="ECO:0000259" key="8">
    <source>
        <dbReference type="PROSITE" id="PS51214"/>
    </source>
</evidence>
<name>A0ABM3VVB8_ERIEU</name>
<evidence type="ECO:0000256" key="1">
    <source>
        <dbReference type="ARBA" id="ARBA00010394"/>
    </source>
</evidence>
<dbReference type="SMART" id="SM00185">
    <property type="entry name" value="ARM"/>
    <property type="match status" value="8"/>
</dbReference>